<sequence>MRRTSSSYPDLREFSSNWSYEDERWRFYDDVHVDTYWDSDSSQLHRRRRSLEEIDREKEQNTKNIYVDTFVRRPKEVSDTPPLPAMPTLHPAQKPDSLF</sequence>
<organism evidence="2 3">
    <name type="scientific">Fraxinus pennsylvanica</name>
    <dbReference type="NCBI Taxonomy" id="56036"/>
    <lineage>
        <taxon>Eukaryota</taxon>
        <taxon>Viridiplantae</taxon>
        <taxon>Streptophyta</taxon>
        <taxon>Embryophyta</taxon>
        <taxon>Tracheophyta</taxon>
        <taxon>Spermatophyta</taxon>
        <taxon>Magnoliopsida</taxon>
        <taxon>eudicotyledons</taxon>
        <taxon>Gunneridae</taxon>
        <taxon>Pentapetalae</taxon>
        <taxon>asterids</taxon>
        <taxon>lamiids</taxon>
        <taxon>Lamiales</taxon>
        <taxon>Oleaceae</taxon>
        <taxon>Oleeae</taxon>
        <taxon>Fraxinus</taxon>
    </lineage>
</organism>
<proteinExistence type="predicted"/>
<evidence type="ECO:0000256" key="1">
    <source>
        <dbReference type="SAM" id="MobiDB-lite"/>
    </source>
</evidence>
<accession>A0AAD2AKL6</accession>
<dbReference type="Proteomes" id="UP000834106">
    <property type="component" value="Chromosome 23"/>
</dbReference>
<evidence type="ECO:0000313" key="3">
    <source>
        <dbReference type="Proteomes" id="UP000834106"/>
    </source>
</evidence>
<dbReference type="EMBL" id="OU503058">
    <property type="protein sequence ID" value="CAI9786982.1"/>
    <property type="molecule type" value="Genomic_DNA"/>
</dbReference>
<evidence type="ECO:0000313" key="2">
    <source>
        <dbReference type="EMBL" id="CAI9786982.1"/>
    </source>
</evidence>
<feature type="region of interest" description="Disordered" evidence="1">
    <location>
        <begin position="74"/>
        <end position="99"/>
    </location>
</feature>
<gene>
    <name evidence="2" type="ORF">FPE_LOCUS34412</name>
</gene>
<name>A0AAD2AKL6_9LAMI</name>
<protein>
    <submittedName>
        <fullName evidence="2">Uncharacterized protein</fullName>
    </submittedName>
</protein>
<reference evidence="2" key="1">
    <citation type="submission" date="2023-05" db="EMBL/GenBank/DDBJ databases">
        <authorList>
            <person name="Huff M."/>
        </authorList>
    </citation>
    <scope>NUCLEOTIDE SEQUENCE</scope>
</reference>
<keyword evidence="3" id="KW-1185">Reference proteome</keyword>
<dbReference type="AlphaFoldDB" id="A0AAD2AKL6"/>